<reference evidence="1 2" key="1">
    <citation type="submission" date="2018-08" db="EMBL/GenBank/DDBJ databases">
        <title>A genome reference for cultivated species of the human gut microbiota.</title>
        <authorList>
            <person name="Zou Y."/>
            <person name="Xue W."/>
            <person name="Luo G."/>
        </authorList>
    </citation>
    <scope>NUCLEOTIDE SEQUENCE [LARGE SCALE GENOMIC DNA]</scope>
    <source>
        <strain evidence="1 2">AF14-6AC</strain>
    </source>
</reference>
<gene>
    <name evidence="1" type="ORF">DWW24_20850</name>
</gene>
<comment type="caution">
    <text evidence="1">The sequence shown here is derived from an EMBL/GenBank/DDBJ whole genome shotgun (WGS) entry which is preliminary data.</text>
</comment>
<dbReference type="InterPro" id="IPR011044">
    <property type="entry name" value="Quino_amine_DH_bsu"/>
</dbReference>
<dbReference type="EMBL" id="QRYW01000066">
    <property type="protein sequence ID" value="RGV17688.1"/>
    <property type="molecule type" value="Genomic_DNA"/>
</dbReference>
<dbReference type="SUPFAM" id="SSF50969">
    <property type="entry name" value="YVTN repeat-like/Quinoprotein amine dehydrogenase"/>
    <property type="match status" value="1"/>
</dbReference>
<dbReference type="Pfam" id="PF15869">
    <property type="entry name" value="TolB_like"/>
    <property type="match status" value="1"/>
</dbReference>
<organism evidence="1 2">
    <name type="scientific">Odoribacter splanchnicus</name>
    <dbReference type="NCBI Taxonomy" id="28118"/>
    <lineage>
        <taxon>Bacteria</taxon>
        <taxon>Pseudomonadati</taxon>
        <taxon>Bacteroidota</taxon>
        <taxon>Bacteroidia</taxon>
        <taxon>Bacteroidales</taxon>
        <taxon>Odoribacteraceae</taxon>
        <taxon>Odoribacter</taxon>
    </lineage>
</organism>
<dbReference type="PROSITE" id="PS51257">
    <property type="entry name" value="PROKAR_LIPOPROTEIN"/>
    <property type="match status" value="1"/>
</dbReference>
<dbReference type="RefSeq" id="WP_118108632.1">
    <property type="nucleotide sequence ID" value="NZ_JBBNFH010000014.1"/>
</dbReference>
<protein>
    <recommendedName>
        <fullName evidence="3">Lipoprotein</fullName>
    </recommendedName>
</protein>
<proteinExistence type="predicted"/>
<dbReference type="Proteomes" id="UP000283426">
    <property type="component" value="Unassembled WGS sequence"/>
</dbReference>
<evidence type="ECO:0000313" key="1">
    <source>
        <dbReference type="EMBL" id="RGV17688.1"/>
    </source>
</evidence>
<evidence type="ECO:0008006" key="3">
    <source>
        <dbReference type="Google" id="ProtNLM"/>
    </source>
</evidence>
<evidence type="ECO:0000313" key="2">
    <source>
        <dbReference type="Proteomes" id="UP000283426"/>
    </source>
</evidence>
<sequence>MKNILFLSTILFFISSCNESNLSEVPSAHQIPKAGKALQSSFISGLQSWETRHVSEMASNGQEILLSYSDNNTTKAISLNNSNNETPVTLSSFNFRTSRLLERHTSLRTRSGASDSSVIQLPDSLNTLRAIRAGNYIIATGLYTQGRYLLYDLDTKTFGFHLSYPEHPVYPALREDTKAILYASTVLKVRPDNRYFVCGDMYSGNLEFCRITGDHIDRIKAYCYHHPRVYITEKTVPDVAYSRDNRFGFTDITVTSEKVYAIYSGHTYRENPRTFQQCRQLLVFDWEGTLLETYALDTPLTHITVDVSENVLYAIGHEPQTCLMKLVLDN</sequence>
<name>A0A412W1U5_9BACT</name>
<dbReference type="AlphaFoldDB" id="A0A412W1U5"/>
<accession>A0A412W1U5</accession>